<comment type="caution">
    <text evidence="10">The sequence shown here is derived from an EMBL/GenBank/DDBJ whole genome shotgun (WGS) entry which is preliminary data.</text>
</comment>
<evidence type="ECO:0000256" key="2">
    <source>
        <dbReference type="ARBA" id="ARBA00022598"/>
    </source>
</evidence>
<feature type="binding site" evidence="9">
    <location>
        <position position="111"/>
    </location>
    <ligand>
        <name>Mg(2+)</name>
        <dbReference type="ChEBI" id="CHEBI:18420"/>
    </ligand>
</feature>
<sequence>MVYTITYFKKMNEKNIFITGIGTGVGKTIVSAVLASYWKADYWKPIQCGDLDNTDSERVKHLVNAESTHIHQERFRLQLAASPHEAAAAENIAIHPDDFQPPFTANRLIIEGAGGLLVPLSGDFFMIDLIKQLGATAILVIRDYLGCINHSLLSYEVLRRKEVRIGALVFNGNMNKASQEAIESHVSEEIPIIHVPELSSINNEAIRYSSLHLSINSKIKKNESAK</sequence>
<dbReference type="InterPro" id="IPR027417">
    <property type="entry name" value="P-loop_NTPase"/>
</dbReference>
<reference evidence="10 11" key="1">
    <citation type="submission" date="2024-09" db="EMBL/GenBank/DDBJ databases">
        <authorList>
            <person name="Sun Q."/>
            <person name="Mori K."/>
        </authorList>
    </citation>
    <scope>NUCLEOTIDE SEQUENCE [LARGE SCALE GENOMIC DNA]</scope>
    <source>
        <strain evidence="10 11">CCM 7765</strain>
    </source>
</reference>
<keyword evidence="4 9" id="KW-0547">Nucleotide-binding</keyword>
<feature type="binding site" evidence="9">
    <location>
        <begin position="196"/>
        <end position="198"/>
    </location>
    <ligand>
        <name>ATP</name>
        <dbReference type="ChEBI" id="CHEBI:30616"/>
    </ligand>
</feature>
<dbReference type="CDD" id="cd03109">
    <property type="entry name" value="DTBS"/>
    <property type="match status" value="1"/>
</dbReference>
<keyword evidence="6 9" id="KW-0067">ATP-binding</keyword>
<evidence type="ECO:0000256" key="3">
    <source>
        <dbReference type="ARBA" id="ARBA00022723"/>
    </source>
</evidence>
<feature type="binding site" evidence="9">
    <location>
        <begin position="24"/>
        <end position="29"/>
    </location>
    <ligand>
        <name>ATP</name>
        <dbReference type="ChEBI" id="CHEBI:30616"/>
    </ligand>
</feature>
<comment type="subcellular location">
    <subcellularLocation>
        <location evidence="9">Cytoplasm</location>
    </subcellularLocation>
</comment>
<feature type="binding site" evidence="9">
    <location>
        <position position="28"/>
    </location>
    <ligand>
        <name>Mg(2+)</name>
        <dbReference type="ChEBI" id="CHEBI:18420"/>
    </ligand>
</feature>
<comment type="pathway">
    <text evidence="9">Cofactor biosynthesis; biotin biosynthesis; biotin from 7,8-diaminononanoate: step 1/2.</text>
</comment>
<feature type="binding site" evidence="9">
    <location>
        <position position="55"/>
    </location>
    <ligand>
        <name>ATP</name>
        <dbReference type="ChEBI" id="CHEBI:30616"/>
    </ligand>
</feature>
<keyword evidence="3 9" id="KW-0479">Metal-binding</keyword>
<evidence type="ECO:0000256" key="8">
    <source>
        <dbReference type="ARBA" id="ARBA00047386"/>
    </source>
</evidence>
<comment type="subunit">
    <text evidence="9">Homodimer.</text>
</comment>
<comment type="catalytic activity">
    <reaction evidence="8">
        <text>(7R,8S)-8-amino-7-(carboxyamino)nonanoate + ATP = (4R,5S)-dethiobiotin + ADP + phosphate + H(+)</text>
        <dbReference type="Rhea" id="RHEA:63684"/>
        <dbReference type="ChEBI" id="CHEBI:15378"/>
        <dbReference type="ChEBI" id="CHEBI:30616"/>
        <dbReference type="ChEBI" id="CHEBI:43474"/>
        <dbReference type="ChEBI" id="CHEBI:149470"/>
        <dbReference type="ChEBI" id="CHEBI:149473"/>
        <dbReference type="ChEBI" id="CHEBI:456216"/>
    </reaction>
</comment>
<keyword evidence="11" id="KW-1185">Reference proteome</keyword>
<dbReference type="Pfam" id="PF13500">
    <property type="entry name" value="AAA_26"/>
    <property type="match status" value="1"/>
</dbReference>
<comment type="similarity">
    <text evidence="9">Belongs to the dethiobiotin synthetase family.</text>
</comment>
<evidence type="ECO:0000256" key="6">
    <source>
        <dbReference type="ARBA" id="ARBA00022840"/>
    </source>
</evidence>
<evidence type="ECO:0000313" key="11">
    <source>
        <dbReference type="Proteomes" id="UP001589774"/>
    </source>
</evidence>
<dbReference type="SUPFAM" id="SSF52540">
    <property type="entry name" value="P-loop containing nucleoside triphosphate hydrolases"/>
    <property type="match status" value="1"/>
</dbReference>
<accession>A0ABV6HJQ6</accession>
<keyword evidence="5 9" id="KW-0093">Biotin biosynthesis</keyword>
<dbReference type="HAMAP" id="MF_00336">
    <property type="entry name" value="BioD"/>
    <property type="match status" value="1"/>
</dbReference>
<protein>
    <recommendedName>
        <fullName evidence="9">ATP-dependent dethiobiotin synthetase BioD</fullName>
        <ecNumber evidence="9">6.3.3.3</ecNumber>
    </recommendedName>
    <alternativeName>
        <fullName evidence="9">DTB synthetase</fullName>
        <shortName evidence="9">DTBS</shortName>
    </alternativeName>
    <alternativeName>
        <fullName evidence="9">Dethiobiotin synthase</fullName>
    </alternativeName>
</protein>
<dbReference type="EC" id="6.3.3.3" evidence="9"/>
<keyword evidence="1 9" id="KW-0963">Cytoplasm</keyword>
<comment type="cofactor">
    <cofactor evidence="9">
        <name>Mg(2+)</name>
        <dbReference type="ChEBI" id="CHEBI:18420"/>
    </cofactor>
</comment>
<evidence type="ECO:0000313" key="10">
    <source>
        <dbReference type="EMBL" id="MFC0319134.1"/>
    </source>
</evidence>
<feature type="binding site" evidence="9">
    <location>
        <begin position="111"/>
        <end position="114"/>
    </location>
    <ligand>
        <name>ATP</name>
        <dbReference type="ChEBI" id="CHEBI:30616"/>
    </ligand>
</feature>
<dbReference type="PANTHER" id="PTHR43210:SF2">
    <property type="entry name" value="ATP-DEPENDENT DETHIOBIOTIN SYNTHETASE BIOD 2"/>
    <property type="match status" value="1"/>
</dbReference>
<feature type="binding site" evidence="9">
    <location>
        <position position="55"/>
    </location>
    <ligand>
        <name>Mg(2+)</name>
        <dbReference type="ChEBI" id="CHEBI:18420"/>
    </ligand>
</feature>
<dbReference type="NCBIfam" id="TIGR00347">
    <property type="entry name" value="bioD"/>
    <property type="match status" value="1"/>
</dbReference>
<comment type="function">
    <text evidence="9">Catalyzes a mechanistically unusual reaction, the ATP-dependent insertion of CO2 between the N7 and N8 nitrogen atoms of 7,8-diaminopelargonic acid (DAPA, also called 7,8-diammoniononanoate) to form a ureido ring.</text>
</comment>
<evidence type="ECO:0000256" key="4">
    <source>
        <dbReference type="ARBA" id="ARBA00022741"/>
    </source>
</evidence>
<evidence type="ECO:0000256" key="7">
    <source>
        <dbReference type="ARBA" id="ARBA00022842"/>
    </source>
</evidence>
<keyword evidence="2 9" id="KW-0436">Ligase</keyword>
<dbReference type="GO" id="GO:0004141">
    <property type="term" value="F:dethiobiotin synthase activity"/>
    <property type="evidence" value="ECO:0007669"/>
    <property type="project" value="UniProtKB-EC"/>
</dbReference>
<comment type="caution">
    <text evidence="9">Lacks conserved residue(s) required for the propagation of feature annotation.</text>
</comment>
<proteinExistence type="inferred from homology"/>
<keyword evidence="7 9" id="KW-0460">Magnesium</keyword>
<evidence type="ECO:0000256" key="9">
    <source>
        <dbReference type="HAMAP-Rule" id="MF_00336"/>
    </source>
</evidence>
<dbReference type="RefSeq" id="WP_130857815.1">
    <property type="nucleotide sequence ID" value="NZ_JBHLWO010000002.1"/>
</dbReference>
<dbReference type="PIRSF" id="PIRSF006755">
    <property type="entry name" value="DTB_synth"/>
    <property type="match status" value="1"/>
</dbReference>
<dbReference type="PANTHER" id="PTHR43210">
    <property type="entry name" value="DETHIOBIOTIN SYNTHETASE"/>
    <property type="match status" value="1"/>
</dbReference>
<organism evidence="10 11">
    <name type="scientific">Olivibacter oleidegradans</name>
    <dbReference type="NCBI Taxonomy" id="760123"/>
    <lineage>
        <taxon>Bacteria</taxon>
        <taxon>Pseudomonadati</taxon>
        <taxon>Bacteroidota</taxon>
        <taxon>Sphingobacteriia</taxon>
        <taxon>Sphingobacteriales</taxon>
        <taxon>Sphingobacteriaceae</taxon>
        <taxon>Olivibacter</taxon>
    </lineage>
</organism>
<name>A0ABV6HJQ6_9SPHI</name>
<dbReference type="InterPro" id="IPR004472">
    <property type="entry name" value="DTB_synth_BioD"/>
</dbReference>
<comment type="catalytic activity">
    <reaction evidence="9">
        <text>(7R,8S)-7,8-diammoniononanoate + CO2 + ATP = (4R,5S)-dethiobiotin + ADP + phosphate + 3 H(+)</text>
        <dbReference type="Rhea" id="RHEA:15805"/>
        <dbReference type="ChEBI" id="CHEBI:15378"/>
        <dbReference type="ChEBI" id="CHEBI:16526"/>
        <dbReference type="ChEBI" id="CHEBI:30616"/>
        <dbReference type="ChEBI" id="CHEBI:43474"/>
        <dbReference type="ChEBI" id="CHEBI:149469"/>
        <dbReference type="ChEBI" id="CHEBI:149473"/>
        <dbReference type="ChEBI" id="CHEBI:456216"/>
        <dbReference type="EC" id="6.3.3.3"/>
    </reaction>
</comment>
<dbReference type="Proteomes" id="UP001589774">
    <property type="component" value="Unassembled WGS sequence"/>
</dbReference>
<dbReference type="EMBL" id="JBHLWO010000002">
    <property type="protein sequence ID" value="MFC0319134.1"/>
    <property type="molecule type" value="Genomic_DNA"/>
</dbReference>
<feature type="active site" evidence="9">
    <location>
        <position position="44"/>
    </location>
</feature>
<evidence type="ECO:0000256" key="1">
    <source>
        <dbReference type="ARBA" id="ARBA00022490"/>
    </source>
</evidence>
<evidence type="ECO:0000256" key="5">
    <source>
        <dbReference type="ARBA" id="ARBA00022756"/>
    </source>
</evidence>
<gene>
    <name evidence="9 10" type="primary">bioD</name>
    <name evidence="10" type="ORF">ACFFI0_12490</name>
</gene>
<dbReference type="Gene3D" id="3.40.50.300">
    <property type="entry name" value="P-loop containing nucleotide triphosphate hydrolases"/>
    <property type="match status" value="1"/>
</dbReference>